<gene>
    <name evidence="10" type="ORF">BWQ96_07138</name>
</gene>
<dbReference type="FunFam" id="3.40.50.10490:FF:000018">
    <property type="entry name" value="Glucose-6-phosphate isomerase"/>
    <property type="match status" value="1"/>
</dbReference>
<evidence type="ECO:0000256" key="6">
    <source>
        <dbReference type="ARBA" id="ARBA00023152"/>
    </source>
</evidence>
<proteinExistence type="inferred from homology"/>
<dbReference type="Pfam" id="PF00342">
    <property type="entry name" value="PGI"/>
    <property type="match status" value="1"/>
</dbReference>
<evidence type="ECO:0000313" key="10">
    <source>
        <dbReference type="EMBL" id="PXF43104.1"/>
    </source>
</evidence>
<evidence type="ECO:0000256" key="7">
    <source>
        <dbReference type="ARBA" id="ARBA00023235"/>
    </source>
</evidence>
<evidence type="ECO:0000256" key="8">
    <source>
        <dbReference type="ARBA" id="ARBA00029321"/>
    </source>
</evidence>
<dbReference type="AlphaFoldDB" id="A0A2V3ILY9"/>
<reference evidence="10 11" key="1">
    <citation type="journal article" date="2018" name="Mol. Biol. Evol.">
        <title>Analysis of the draft genome of the red seaweed Gracilariopsis chorda provides insights into genome size evolution in Rhodophyta.</title>
        <authorList>
            <person name="Lee J."/>
            <person name="Yang E.C."/>
            <person name="Graf L."/>
            <person name="Yang J.H."/>
            <person name="Qiu H."/>
            <person name="Zel Zion U."/>
            <person name="Chan C.X."/>
            <person name="Stephens T.G."/>
            <person name="Weber A.P.M."/>
            <person name="Boo G.H."/>
            <person name="Boo S.M."/>
            <person name="Kim K.M."/>
            <person name="Shin Y."/>
            <person name="Jung M."/>
            <person name="Lee S.J."/>
            <person name="Yim H.S."/>
            <person name="Lee J.H."/>
            <person name="Bhattacharya D."/>
            <person name="Yoon H.S."/>
        </authorList>
    </citation>
    <scope>NUCLEOTIDE SEQUENCE [LARGE SCALE GENOMIC DNA]</scope>
    <source>
        <strain evidence="10 11">SKKU-2015</strain>
        <tissue evidence="10">Whole body</tissue>
    </source>
</reference>
<dbReference type="EMBL" id="NBIV01000137">
    <property type="protein sequence ID" value="PXF43104.1"/>
    <property type="molecule type" value="Genomic_DNA"/>
</dbReference>
<dbReference type="InterPro" id="IPR046348">
    <property type="entry name" value="SIS_dom_sf"/>
</dbReference>
<evidence type="ECO:0000256" key="1">
    <source>
        <dbReference type="ARBA" id="ARBA00004926"/>
    </source>
</evidence>
<comment type="pathway">
    <text evidence="1 9">Carbohydrate degradation; glycolysis; D-glyceraldehyde 3-phosphate and glycerone phosphate from D-glucose: step 2/4.</text>
</comment>
<dbReference type="GO" id="GO:0051156">
    <property type="term" value="P:glucose 6-phosphate metabolic process"/>
    <property type="evidence" value="ECO:0007669"/>
    <property type="project" value="TreeGrafter"/>
</dbReference>
<keyword evidence="4 9" id="KW-0312">Gluconeogenesis</keyword>
<dbReference type="OrthoDB" id="5831190at2759"/>
<accession>A0A2V3ILY9</accession>
<dbReference type="GO" id="GO:0005829">
    <property type="term" value="C:cytosol"/>
    <property type="evidence" value="ECO:0007669"/>
    <property type="project" value="TreeGrafter"/>
</dbReference>
<evidence type="ECO:0000256" key="4">
    <source>
        <dbReference type="ARBA" id="ARBA00022432"/>
    </source>
</evidence>
<dbReference type="InterPro" id="IPR018189">
    <property type="entry name" value="Phosphoglucose_isomerase_CS"/>
</dbReference>
<dbReference type="Gene3D" id="3.40.50.10490">
    <property type="entry name" value="Glucose-6-phosphate isomerase like protein, domain 1"/>
    <property type="match status" value="2"/>
</dbReference>
<dbReference type="InterPro" id="IPR035482">
    <property type="entry name" value="SIS_PGI_2"/>
</dbReference>
<keyword evidence="7 9" id="KW-0413">Isomerase</keyword>
<sequence>MAASQTDVSAISDALRQAAAQADNLSISQLLMDTARVQKMTATHQKLHIDYSRQLLTLDTLHNLHRLADATDLRAHINAMFAGEKINSTENRAVLHVALRAPKSASIYVDGVDVVPNVHKVLTDINAFTDKVRSGEWLGATGAPLTDVVAIGIGGSYLGPEFVFEALRMHPPAVKAAKGRRLRFLANVDPVDVARARDGLDPATTLIVVISKTFTTAETMLNARTMRAWIVDALGPDAVSKHMIAVSTNLPAVQDFGIDPANVFGFWDWVGGRYSVSSAVGVVPLSLQYGHDIVSEFLAGAHDMDQHFRSAPFDSNMPVLMGLVGVWNSTFLGHATRALLPYQQALLKLAPHIQQVDMESNGKSVRLDGSALSVPAGPINFGEPGTNGQHSFYQLIHQGRVVPCDFVGVIKSQVPISLDGEPVSNHDELMSNFFAQPDALAFGKSAEQCRAEGVPEELVPHKTFPGNRPSSSMLIEELTPFTAGQLLALFEHRTAVEGFIWGINSFDQWGVELGKVLAKGVRKQLQMSRKGASVSGFNPSTSALLKKYLAGSVSS</sequence>
<comment type="caution">
    <text evidence="10">The sequence shown here is derived from an EMBL/GenBank/DDBJ whole genome shotgun (WGS) entry which is preliminary data.</text>
</comment>
<comment type="catalytic activity">
    <reaction evidence="8 9">
        <text>alpha-D-glucose 6-phosphate = beta-D-fructose 6-phosphate</text>
        <dbReference type="Rhea" id="RHEA:11816"/>
        <dbReference type="ChEBI" id="CHEBI:57634"/>
        <dbReference type="ChEBI" id="CHEBI:58225"/>
        <dbReference type="EC" id="5.3.1.9"/>
    </reaction>
</comment>
<dbReference type="EC" id="5.3.1.9" evidence="3 9"/>
<dbReference type="Gene3D" id="1.10.1390.10">
    <property type="match status" value="1"/>
</dbReference>
<protein>
    <recommendedName>
        <fullName evidence="3 9">Glucose-6-phosphate isomerase</fullName>
        <ecNumber evidence="3 9">5.3.1.9</ecNumber>
    </recommendedName>
</protein>
<dbReference type="CDD" id="cd05015">
    <property type="entry name" value="SIS_PGI_1"/>
    <property type="match status" value="1"/>
</dbReference>
<dbReference type="NCBIfam" id="NF001211">
    <property type="entry name" value="PRK00179.1"/>
    <property type="match status" value="1"/>
</dbReference>
<evidence type="ECO:0000256" key="3">
    <source>
        <dbReference type="ARBA" id="ARBA00011952"/>
    </source>
</evidence>
<dbReference type="STRING" id="448386.A0A2V3ILY9"/>
<dbReference type="GO" id="GO:0004347">
    <property type="term" value="F:glucose-6-phosphate isomerase activity"/>
    <property type="evidence" value="ECO:0007669"/>
    <property type="project" value="UniProtKB-EC"/>
</dbReference>
<keyword evidence="11" id="KW-1185">Reference proteome</keyword>
<keyword evidence="5" id="KW-0963">Cytoplasm</keyword>
<evidence type="ECO:0000256" key="5">
    <source>
        <dbReference type="ARBA" id="ARBA00022490"/>
    </source>
</evidence>
<dbReference type="InterPro" id="IPR001672">
    <property type="entry name" value="G6P_Isomerase"/>
</dbReference>
<evidence type="ECO:0000256" key="9">
    <source>
        <dbReference type="RuleBase" id="RU000612"/>
    </source>
</evidence>
<dbReference type="Proteomes" id="UP000247409">
    <property type="component" value="Unassembled WGS sequence"/>
</dbReference>
<dbReference type="InterPro" id="IPR035476">
    <property type="entry name" value="SIS_PGI_1"/>
</dbReference>
<dbReference type="GO" id="GO:0048029">
    <property type="term" value="F:monosaccharide binding"/>
    <property type="evidence" value="ECO:0007669"/>
    <property type="project" value="TreeGrafter"/>
</dbReference>
<keyword evidence="6 9" id="KW-0324">Glycolysis</keyword>
<dbReference type="GO" id="GO:0006094">
    <property type="term" value="P:gluconeogenesis"/>
    <property type="evidence" value="ECO:0007669"/>
    <property type="project" value="UniProtKB-KW"/>
</dbReference>
<name>A0A2V3ILY9_9FLOR</name>
<dbReference type="PROSITE" id="PS51463">
    <property type="entry name" value="P_GLUCOSE_ISOMERASE_3"/>
    <property type="match status" value="1"/>
</dbReference>
<dbReference type="PRINTS" id="PR00662">
    <property type="entry name" value="G6PISOMERASE"/>
</dbReference>
<dbReference type="PANTHER" id="PTHR11469">
    <property type="entry name" value="GLUCOSE-6-PHOSPHATE ISOMERASE"/>
    <property type="match status" value="1"/>
</dbReference>
<dbReference type="PROSITE" id="PS00765">
    <property type="entry name" value="P_GLUCOSE_ISOMERASE_1"/>
    <property type="match status" value="1"/>
</dbReference>
<dbReference type="HAMAP" id="MF_00473">
    <property type="entry name" value="G6P_isomerase"/>
    <property type="match status" value="1"/>
</dbReference>
<dbReference type="InterPro" id="IPR023096">
    <property type="entry name" value="G6P_Isomerase_C"/>
</dbReference>
<dbReference type="GO" id="GO:0006096">
    <property type="term" value="P:glycolytic process"/>
    <property type="evidence" value="ECO:0007669"/>
    <property type="project" value="UniProtKB-UniPathway"/>
</dbReference>
<dbReference type="UniPathway" id="UPA00109">
    <property type="reaction ID" value="UER00181"/>
</dbReference>
<comment type="similarity">
    <text evidence="2 9">Belongs to the GPI family.</text>
</comment>
<organism evidence="10 11">
    <name type="scientific">Gracilariopsis chorda</name>
    <dbReference type="NCBI Taxonomy" id="448386"/>
    <lineage>
        <taxon>Eukaryota</taxon>
        <taxon>Rhodophyta</taxon>
        <taxon>Florideophyceae</taxon>
        <taxon>Rhodymeniophycidae</taxon>
        <taxon>Gracilariales</taxon>
        <taxon>Gracilariaceae</taxon>
        <taxon>Gracilariopsis</taxon>
    </lineage>
</organism>
<evidence type="ECO:0000256" key="2">
    <source>
        <dbReference type="ARBA" id="ARBA00006604"/>
    </source>
</evidence>
<dbReference type="CDD" id="cd05016">
    <property type="entry name" value="SIS_PGI_2"/>
    <property type="match status" value="1"/>
</dbReference>
<dbReference type="PANTHER" id="PTHR11469:SF1">
    <property type="entry name" value="GLUCOSE-6-PHOSPHATE ISOMERASE"/>
    <property type="match status" value="1"/>
</dbReference>
<dbReference type="SUPFAM" id="SSF53697">
    <property type="entry name" value="SIS domain"/>
    <property type="match status" value="1"/>
</dbReference>
<dbReference type="PROSITE" id="PS00174">
    <property type="entry name" value="P_GLUCOSE_ISOMERASE_2"/>
    <property type="match status" value="1"/>
</dbReference>
<dbReference type="GO" id="GO:0097367">
    <property type="term" value="F:carbohydrate derivative binding"/>
    <property type="evidence" value="ECO:0007669"/>
    <property type="project" value="InterPro"/>
</dbReference>
<evidence type="ECO:0000313" key="11">
    <source>
        <dbReference type="Proteomes" id="UP000247409"/>
    </source>
</evidence>